<accession>A0A4S8MRU2</accession>
<dbReference type="Pfam" id="PF01636">
    <property type="entry name" value="APH"/>
    <property type="match status" value="1"/>
</dbReference>
<reference evidence="2 3" key="1">
    <citation type="journal article" date="2019" name="Nat. Ecol. Evol.">
        <title>Megaphylogeny resolves global patterns of mushroom evolution.</title>
        <authorList>
            <person name="Varga T."/>
            <person name="Krizsan K."/>
            <person name="Foldi C."/>
            <person name="Dima B."/>
            <person name="Sanchez-Garcia M."/>
            <person name="Sanchez-Ramirez S."/>
            <person name="Szollosi G.J."/>
            <person name="Szarkandi J.G."/>
            <person name="Papp V."/>
            <person name="Albert L."/>
            <person name="Andreopoulos W."/>
            <person name="Angelini C."/>
            <person name="Antonin V."/>
            <person name="Barry K.W."/>
            <person name="Bougher N.L."/>
            <person name="Buchanan P."/>
            <person name="Buyck B."/>
            <person name="Bense V."/>
            <person name="Catcheside P."/>
            <person name="Chovatia M."/>
            <person name="Cooper J."/>
            <person name="Damon W."/>
            <person name="Desjardin D."/>
            <person name="Finy P."/>
            <person name="Geml J."/>
            <person name="Haridas S."/>
            <person name="Hughes K."/>
            <person name="Justo A."/>
            <person name="Karasinski D."/>
            <person name="Kautmanova I."/>
            <person name="Kiss B."/>
            <person name="Kocsube S."/>
            <person name="Kotiranta H."/>
            <person name="LaButti K.M."/>
            <person name="Lechner B.E."/>
            <person name="Liimatainen K."/>
            <person name="Lipzen A."/>
            <person name="Lukacs Z."/>
            <person name="Mihaltcheva S."/>
            <person name="Morgado L.N."/>
            <person name="Niskanen T."/>
            <person name="Noordeloos M.E."/>
            <person name="Ohm R.A."/>
            <person name="Ortiz-Santana B."/>
            <person name="Ovrebo C."/>
            <person name="Racz N."/>
            <person name="Riley R."/>
            <person name="Savchenko A."/>
            <person name="Shiryaev A."/>
            <person name="Soop K."/>
            <person name="Spirin V."/>
            <person name="Szebenyi C."/>
            <person name="Tomsovsky M."/>
            <person name="Tulloss R.E."/>
            <person name="Uehling J."/>
            <person name="Grigoriev I.V."/>
            <person name="Vagvolgyi C."/>
            <person name="Papp T."/>
            <person name="Martin F.M."/>
            <person name="Miettinen O."/>
            <person name="Hibbett D.S."/>
            <person name="Nagy L.G."/>
        </authorList>
    </citation>
    <scope>NUCLEOTIDE SEQUENCE [LARGE SCALE GENOMIC DNA]</scope>
    <source>
        <strain evidence="2 3">CBS 962.96</strain>
    </source>
</reference>
<evidence type="ECO:0000313" key="2">
    <source>
        <dbReference type="EMBL" id="THV05561.1"/>
    </source>
</evidence>
<dbReference type="SUPFAM" id="SSF56112">
    <property type="entry name" value="Protein kinase-like (PK-like)"/>
    <property type="match status" value="1"/>
</dbReference>
<dbReference type="InterPro" id="IPR011009">
    <property type="entry name" value="Kinase-like_dom_sf"/>
</dbReference>
<dbReference type="PANTHER" id="PTHR21310">
    <property type="entry name" value="AMINOGLYCOSIDE PHOSPHOTRANSFERASE-RELATED-RELATED"/>
    <property type="match status" value="1"/>
</dbReference>
<dbReference type="EMBL" id="ML179048">
    <property type="protein sequence ID" value="THV05561.1"/>
    <property type="molecule type" value="Genomic_DNA"/>
</dbReference>
<dbReference type="Gene3D" id="3.90.1200.10">
    <property type="match status" value="1"/>
</dbReference>
<name>A0A4S8MRU2_DENBC</name>
<dbReference type="InterPro" id="IPR002575">
    <property type="entry name" value="Aminoglycoside_PTrfase"/>
</dbReference>
<organism evidence="2 3">
    <name type="scientific">Dendrothele bispora (strain CBS 962.96)</name>
    <dbReference type="NCBI Taxonomy" id="1314807"/>
    <lineage>
        <taxon>Eukaryota</taxon>
        <taxon>Fungi</taxon>
        <taxon>Dikarya</taxon>
        <taxon>Basidiomycota</taxon>
        <taxon>Agaricomycotina</taxon>
        <taxon>Agaricomycetes</taxon>
        <taxon>Agaricomycetidae</taxon>
        <taxon>Agaricales</taxon>
        <taxon>Agaricales incertae sedis</taxon>
        <taxon>Dendrothele</taxon>
    </lineage>
</organism>
<proteinExistence type="predicted"/>
<evidence type="ECO:0000259" key="1">
    <source>
        <dbReference type="Pfam" id="PF01636"/>
    </source>
</evidence>
<keyword evidence="3" id="KW-1185">Reference proteome</keyword>
<feature type="domain" description="Aminoglycoside phosphotransferase" evidence="1">
    <location>
        <begin position="181"/>
        <end position="358"/>
    </location>
</feature>
<evidence type="ECO:0000313" key="3">
    <source>
        <dbReference type="Proteomes" id="UP000297245"/>
    </source>
</evidence>
<dbReference type="OrthoDB" id="4177236at2759"/>
<protein>
    <recommendedName>
        <fullName evidence="1">Aminoglycoside phosphotransferase domain-containing protein</fullName>
    </recommendedName>
</protein>
<dbReference type="Proteomes" id="UP000297245">
    <property type="component" value="Unassembled WGS sequence"/>
</dbReference>
<dbReference type="AlphaFoldDB" id="A0A4S8MRU2"/>
<dbReference type="InterPro" id="IPR051678">
    <property type="entry name" value="AGP_Transferase"/>
</dbReference>
<gene>
    <name evidence="2" type="ORF">K435DRAFT_744802</name>
</gene>
<dbReference type="PANTHER" id="PTHR21310:SF39">
    <property type="entry name" value="AMINOGLYCOSIDE PHOSPHOTRANSFERASE DOMAIN-CONTAINING PROTEIN"/>
    <property type="match status" value="1"/>
</dbReference>
<sequence>MATFVEGIQQLVPIKSCDARSKLAVVGTKADMLAHDYSDTDISVRKLHVLFLYREMVRYLEISVENEKSIDLLTQCIVRECVPSIQIDQSTWSMHKTVLSIMDFALNLIASAFSLPVPQNVNSCTPDPVELDDATVQTLLQSSEAQAWDTHIKQFSHSIFGAHSPTHKITASLIAKDSSSSSESEVAAMKFVRQYTRIPVPQPRYSHIKTYMIMDRVEGVTLLECWDKLSWYMQFRIACTLRCYVHQLRRLTGNSPGSIDTGIASGHLFDDKEYGPFSDSDSFRIWCEMVAVTAWEITVRHQRDHHTEADLPAFPVLGGKWDLVFTHGDLNLSNVMLSRDGVLWVIDWATAGFYPPWLESVGIEYYDTHAIARRSWSRWRSFIAGSYPQFVHFWGLLLSDVHRFQY</sequence>